<dbReference type="GO" id="GO:0008610">
    <property type="term" value="P:lipid biosynthetic process"/>
    <property type="evidence" value="ECO:0007669"/>
    <property type="project" value="UniProtKB-ARBA"/>
</dbReference>
<sequence>MIYNRKLGCLEQAMETLNSRAKTWNIVTISRIKGPLNEEILRQSLDMLQCRHPRLNSHIIRSENSLYFQTEGTTKIALRVVNKLNDEQWTEVVDEEMNEKIDSSKCLMRVVLIHLLNEKNISYLITTVHHAIADALSCIQLHSEILTYSQKIISDEVINSVTLSPLPPIEEIIPEWTKGLKSNINNRLFMLQMGFKKIWYRPKTLGFENYAPIAQRRCNIVHRQLDPDLTQKFVNLCRQENTTVHSALCAAMMFTVAQKITKGNKKDIRVNCLSYLDLRRRLNPTIGDEHLAVLAASMMEFHTIKTNTSFWELARNVKQKREDSTQRGDIFKMMLVAKYLIDFCFRQPKQVAATVSVSNIGKVSIPKFYGEFELEEISFAGSHALYAGVFIIHAATFNGKMLLNFVFSQPAISQEAMESLVNKFMSLIIDMCDLDLDLCFTCKRYISCSS</sequence>
<evidence type="ECO:0000256" key="2">
    <source>
        <dbReference type="ARBA" id="ARBA00000625"/>
    </source>
</evidence>
<evidence type="ECO:0000256" key="11">
    <source>
        <dbReference type="ARBA" id="ARBA00033407"/>
    </source>
</evidence>
<dbReference type="Gene3D" id="3.30.559.30">
    <property type="entry name" value="Nonribosomal peptide synthetase, condensation domain"/>
    <property type="match status" value="1"/>
</dbReference>
<dbReference type="EC" id="2.3.1.282" evidence="5"/>
<evidence type="ECO:0000256" key="3">
    <source>
        <dbReference type="ARBA" id="ARBA00001907"/>
    </source>
</evidence>
<feature type="domain" description="Phthiocerol/phthiodiolone dimycocerosyl transferase C-terminal" evidence="13">
    <location>
        <begin position="220"/>
        <end position="377"/>
    </location>
</feature>
<dbReference type="Gene3D" id="3.30.559.10">
    <property type="entry name" value="Chloramphenicol acetyltransferase-like domain"/>
    <property type="match status" value="1"/>
</dbReference>
<reference evidence="14 15" key="1">
    <citation type="journal article" date="2021" name="Int. J. Syst. Evol. Microbiol.">
        <title>Amazonocrinis nigriterrae gen. nov., sp. nov., Atlanticothrix silvestris gen. nov., sp. nov. and Dendronalium phyllosphericum gen. nov., sp. nov., nostocacean cyanobacteria from Brazilian environments.</title>
        <authorList>
            <person name="Alvarenga D.O."/>
            <person name="Andreote A.P.D."/>
            <person name="Branco L.H.Z."/>
            <person name="Delbaje E."/>
            <person name="Cruz R.B."/>
            <person name="Varani A.M."/>
            <person name="Fiore M.F."/>
        </authorList>
    </citation>
    <scope>NUCLEOTIDE SEQUENCE [LARGE SCALE GENOMIC DNA]</scope>
    <source>
        <strain evidence="14 15">CENA357</strain>
    </source>
</reference>
<name>A0A8J7HI35_9CYAN</name>
<evidence type="ECO:0000256" key="9">
    <source>
        <dbReference type="ARBA" id="ARBA00030465"/>
    </source>
</evidence>
<evidence type="ECO:0000256" key="10">
    <source>
        <dbReference type="ARBA" id="ARBA00032317"/>
    </source>
</evidence>
<organism evidence="14 15">
    <name type="scientific">Atlanticothrix silvestris CENA357</name>
    <dbReference type="NCBI Taxonomy" id="1725252"/>
    <lineage>
        <taxon>Bacteria</taxon>
        <taxon>Bacillati</taxon>
        <taxon>Cyanobacteriota</taxon>
        <taxon>Cyanophyceae</taxon>
        <taxon>Nostocales</taxon>
        <taxon>Nodulariaceae</taxon>
        <taxon>Atlanticothrix</taxon>
        <taxon>Atlanticothrix silvestris</taxon>
    </lineage>
</organism>
<evidence type="ECO:0000259" key="12">
    <source>
        <dbReference type="Pfam" id="PF00668"/>
    </source>
</evidence>
<evidence type="ECO:0000313" key="15">
    <source>
        <dbReference type="Proteomes" id="UP000599391"/>
    </source>
</evidence>
<dbReference type="InterPro" id="IPR023213">
    <property type="entry name" value="CAT-like_dom_sf"/>
</dbReference>
<evidence type="ECO:0000256" key="7">
    <source>
        <dbReference type="ARBA" id="ARBA00022679"/>
    </source>
</evidence>
<dbReference type="Pfam" id="PF16911">
    <property type="entry name" value="PapA_C"/>
    <property type="match status" value="1"/>
</dbReference>
<comment type="caution">
    <text evidence="14">The sequence shown here is derived from an EMBL/GenBank/DDBJ whole genome shotgun (WGS) entry which is preliminary data.</text>
</comment>
<comment type="catalytic activity">
    <reaction evidence="2">
        <text>2 a mycocerosyl-[mycocerosic acid synthase] + a phenolphthiocerol = a dimycocerosyl phenolphthiocerol + 2 holo-[mycocerosic acid synthase].</text>
        <dbReference type="EC" id="2.3.1.282"/>
    </reaction>
</comment>
<dbReference type="Pfam" id="PF00668">
    <property type="entry name" value="Condensation"/>
    <property type="match status" value="1"/>
</dbReference>
<evidence type="ECO:0000259" key="13">
    <source>
        <dbReference type="Pfam" id="PF16911"/>
    </source>
</evidence>
<dbReference type="InterPro" id="IPR001242">
    <property type="entry name" value="Condensation_dom"/>
</dbReference>
<evidence type="ECO:0000313" key="14">
    <source>
        <dbReference type="EMBL" id="MBH8553500.1"/>
    </source>
</evidence>
<evidence type="ECO:0000256" key="1">
    <source>
        <dbReference type="ARBA" id="ARBA00000026"/>
    </source>
</evidence>
<dbReference type="GO" id="GO:0016746">
    <property type="term" value="F:acyltransferase activity"/>
    <property type="evidence" value="ECO:0007669"/>
    <property type="project" value="UniProtKB-KW"/>
</dbReference>
<dbReference type="PANTHER" id="PTHR28037">
    <property type="entry name" value="ALCOHOL O-ACETYLTRANSFERASE 1-RELATED"/>
    <property type="match status" value="1"/>
</dbReference>
<dbReference type="SUPFAM" id="SSF52777">
    <property type="entry name" value="CoA-dependent acyltransferases"/>
    <property type="match status" value="2"/>
</dbReference>
<proteinExistence type="inferred from homology"/>
<dbReference type="InterPro" id="IPR052058">
    <property type="entry name" value="Alcohol_O-acetyltransferase"/>
</dbReference>
<comment type="catalytic activity">
    <reaction evidence="1">
        <text>2 a mycocerosyl-[mycocerosic acid synthase] + a phthiocerol = a dimycocerosyl phthiocerol + 2 holo-[mycocerosic acid synthase].</text>
        <dbReference type="EC" id="2.3.1.282"/>
    </reaction>
</comment>
<feature type="domain" description="Condensation" evidence="12">
    <location>
        <begin position="15"/>
        <end position="146"/>
    </location>
</feature>
<comment type="similarity">
    <text evidence="4">Belongs to the acyltransferase PapA5 family.</text>
</comment>
<dbReference type="AlphaFoldDB" id="A0A8J7HI35"/>
<keyword evidence="15" id="KW-1185">Reference proteome</keyword>
<evidence type="ECO:0000256" key="6">
    <source>
        <dbReference type="ARBA" id="ARBA00013449"/>
    </source>
</evidence>
<dbReference type="EMBL" id="JAECZB010000034">
    <property type="protein sequence ID" value="MBH8553500.1"/>
    <property type="molecule type" value="Genomic_DNA"/>
</dbReference>
<evidence type="ECO:0000256" key="8">
    <source>
        <dbReference type="ARBA" id="ARBA00023315"/>
    </source>
</evidence>
<dbReference type="InterPro" id="IPR031641">
    <property type="entry name" value="PapA_C"/>
</dbReference>
<keyword evidence="7" id="KW-0808">Transferase</keyword>
<keyword evidence="8" id="KW-0012">Acyltransferase</keyword>
<protein>
    <recommendedName>
        <fullName evidence="6">Phthiocerol/phthiodiolone dimycocerosyl transferase</fullName>
        <ecNumber evidence="5">2.3.1.282</ecNumber>
    </recommendedName>
    <alternativeName>
        <fullName evidence="11">Acyltransferase PapA5</fullName>
    </alternativeName>
    <alternativeName>
        <fullName evidence="9">Phthiocerol/phthiodiolone O-acyltransferase</fullName>
    </alternativeName>
    <alternativeName>
        <fullName evidence="10">Polyketide synthase-associated protein A5</fullName>
    </alternativeName>
</protein>
<gene>
    <name evidence="14" type="ORF">I8751_14195</name>
</gene>
<evidence type="ECO:0000256" key="4">
    <source>
        <dbReference type="ARBA" id="ARBA00006558"/>
    </source>
</evidence>
<accession>A0A8J7HI35</accession>
<comment type="catalytic activity">
    <reaction evidence="3">
        <text>2 a mycocerosyl-[mycocerosic acid synthase] + a phthiodiolone = a dimycocerosyl phthiodiolone + 2 holo-[mycocerosic acid synthase].</text>
        <dbReference type="EC" id="2.3.1.282"/>
    </reaction>
</comment>
<dbReference type="Proteomes" id="UP000599391">
    <property type="component" value="Unassembled WGS sequence"/>
</dbReference>
<dbReference type="PANTHER" id="PTHR28037:SF1">
    <property type="entry name" value="ALCOHOL O-ACETYLTRANSFERASE 1-RELATED"/>
    <property type="match status" value="1"/>
</dbReference>
<dbReference type="RefSeq" id="WP_214439782.1">
    <property type="nucleotide sequence ID" value="NZ_JAECZB010000034.1"/>
</dbReference>
<evidence type="ECO:0000256" key="5">
    <source>
        <dbReference type="ARBA" id="ARBA00012866"/>
    </source>
</evidence>